<comment type="caution">
    <text evidence="5">The sequence shown here is derived from an EMBL/GenBank/DDBJ whole genome shotgun (WGS) entry which is preliminary data.</text>
</comment>
<keyword evidence="7" id="KW-1185">Reference proteome</keyword>
<evidence type="ECO:0000313" key="5">
    <source>
        <dbReference type="EMBL" id="RNB58250.1"/>
    </source>
</evidence>
<dbReference type="EMBL" id="RHHN01000018">
    <property type="protein sequence ID" value="RNB58250.1"/>
    <property type="molecule type" value="Genomic_DNA"/>
</dbReference>
<dbReference type="Proteomes" id="UP000317180">
    <property type="component" value="Unassembled WGS sequence"/>
</dbReference>
<reference evidence="5 6" key="1">
    <citation type="submission" date="2018-10" db="EMBL/GenBank/DDBJ databases">
        <title>Phylogenomics of Brevibacillus.</title>
        <authorList>
            <person name="Dunlap C."/>
        </authorList>
    </citation>
    <scope>NUCLEOTIDE SEQUENCE [LARGE SCALE GENOMIC DNA]</scope>
    <source>
        <strain evidence="5 6">NRRL NRS 1219</strain>
    </source>
</reference>
<name>A0A3M8B4I4_9BACL</name>
<evidence type="ECO:0000313" key="6">
    <source>
        <dbReference type="Proteomes" id="UP000276178"/>
    </source>
</evidence>
<dbReference type="RefSeq" id="WP_005832914.1">
    <property type="nucleotide sequence ID" value="NZ_BJOD01000012.1"/>
</dbReference>
<gene>
    <name evidence="4" type="ORF">BAG01nite_14510</name>
    <name evidence="5" type="ORF">EB820_05755</name>
</gene>
<keyword evidence="2" id="KW-0378">Hydrolase</keyword>
<dbReference type="GeneID" id="82812233"/>
<evidence type="ECO:0000256" key="1">
    <source>
        <dbReference type="ARBA" id="ARBA00022723"/>
    </source>
</evidence>
<protein>
    <submittedName>
        <fullName evidence="5">HIRAN domain-containing protein</fullName>
    </submittedName>
</protein>
<dbReference type="InterPro" id="IPR014905">
    <property type="entry name" value="HIRAN"/>
</dbReference>
<reference evidence="4 7" key="2">
    <citation type="submission" date="2019-06" db="EMBL/GenBank/DDBJ databases">
        <title>Whole genome shotgun sequence of Brevibacillus agri NBRC 15538.</title>
        <authorList>
            <person name="Hosoyama A."/>
            <person name="Uohara A."/>
            <person name="Ohji S."/>
            <person name="Ichikawa N."/>
        </authorList>
    </citation>
    <scope>NUCLEOTIDE SEQUENCE [LARGE SCALE GENOMIC DNA]</scope>
    <source>
        <strain evidence="4 7">NBRC 15538</strain>
    </source>
</reference>
<dbReference type="Gene3D" id="3.30.70.2330">
    <property type="match status" value="1"/>
</dbReference>
<dbReference type="GO" id="GO:0003676">
    <property type="term" value="F:nucleic acid binding"/>
    <property type="evidence" value="ECO:0007669"/>
    <property type="project" value="InterPro"/>
</dbReference>
<keyword evidence="1" id="KW-0479">Metal-binding</keyword>
<dbReference type="GO" id="GO:0016818">
    <property type="term" value="F:hydrolase activity, acting on acid anhydrides, in phosphorus-containing anhydrides"/>
    <property type="evidence" value="ECO:0007669"/>
    <property type="project" value="InterPro"/>
</dbReference>
<accession>A0A3M8B4I4</accession>
<proteinExistence type="predicted"/>
<dbReference type="OrthoDB" id="46144at2"/>
<dbReference type="Pfam" id="PF08797">
    <property type="entry name" value="HIRAN"/>
    <property type="match status" value="1"/>
</dbReference>
<dbReference type="GO" id="GO:0008270">
    <property type="term" value="F:zinc ion binding"/>
    <property type="evidence" value="ECO:0007669"/>
    <property type="project" value="InterPro"/>
</dbReference>
<organism evidence="5 6">
    <name type="scientific">Brevibacillus agri</name>
    <dbReference type="NCBI Taxonomy" id="51101"/>
    <lineage>
        <taxon>Bacteria</taxon>
        <taxon>Bacillati</taxon>
        <taxon>Bacillota</taxon>
        <taxon>Bacilli</taxon>
        <taxon>Bacillales</taxon>
        <taxon>Paenibacillaceae</taxon>
        <taxon>Brevibacillus</taxon>
    </lineage>
</organism>
<evidence type="ECO:0000256" key="2">
    <source>
        <dbReference type="ARBA" id="ARBA00022801"/>
    </source>
</evidence>
<evidence type="ECO:0000259" key="3">
    <source>
        <dbReference type="Pfam" id="PF08797"/>
    </source>
</evidence>
<dbReference type="AlphaFoldDB" id="A0A3M8B4I4"/>
<feature type="domain" description="HIRAN" evidence="3">
    <location>
        <begin position="132"/>
        <end position="210"/>
    </location>
</feature>
<dbReference type="EMBL" id="BJOD01000012">
    <property type="protein sequence ID" value="GED25349.1"/>
    <property type="molecule type" value="Genomic_DNA"/>
</dbReference>
<evidence type="ECO:0000313" key="4">
    <source>
        <dbReference type="EMBL" id="GED25349.1"/>
    </source>
</evidence>
<evidence type="ECO:0000313" key="7">
    <source>
        <dbReference type="Proteomes" id="UP000317180"/>
    </source>
</evidence>
<sequence length="248" mass="29291">MKISFSKLLLNWKSPVSGRNFPVGVLQKRLDSGLYVFSYNISVVEEAKAEGFIPFIGISDIESVYESKKLFSVFERRLPNTKRNDFQKFLSDNDLQGSDDVYWDYLCVTKGKLATDSLTFMEPIVYEKNYVLFSCEVAGWSYTKSKNRDFQQKENIEFIVRIDDVNPEDSSAVEFIDQENHYERVGYIPRPFNLLFYRLLKQKISVYSKVYHLGKEDNRPHVLIYTEDIEREIIERETDLQYLIEYHD</sequence>
<dbReference type="Proteomes" id="UP000276178">
    <property type="component" value="Unassembled WGS sequence"/>
</dbReference>